<dbReference type="InterPro" id="IPR012910">
    <property type="entry name" value="Plug_dom"/>
</dbReference>
<evidence type="ECO:0000256" key="6">
    <source>
        <dbReference type="ARBA" id="ARBA00023237"/>
    </source>
</evidence>
<dbReference type="AlphaFoldDB" id="A0A6G5QHQ0"/>
<evidence type="ECO:0000313" key="10">
    <source>
        <dbReference type="EMBL" id="QCD45129.1"/>
    </source>
</evidence>
<feature type="domain" description="TonB-dependent receptor plug" evidence="9">
    <location>
        <begin position="58"/>
        <end position="181"/>
    </location>
</feature>
<keyword evidence="10" id="KW-0675">Receptor</keyword>
<keyword evidence="5 7" id="KW-0472">Membrane</keyword>
<dbReference type="InterPro" id="IPR036942">
    <property type="entry name" value="Beta-barrel_TonB_sf"/>
</dbReference>
<sequence>MAFKKSYLSTALLLTLAQTSYAEQTYELADVNIDANASKTATGGGSSISSKSEFGGKTTINRRMIEATPAGNGDITSLLRTNPAVKFSNTNRQSTTMGEIDPADISINGAKYYQNNFMIDGMNINNDIDPAGNKATEVGTGGFSMIRSQSQGMAIDSDFIESIDVYDSDVSAKYGNFTGGVVEAKTRNPRDGFHGKFSMSHTRDSWTKYILHEGTEDEFEESATAANQPKFQKYTTKLNLEGFLTEDFGLMFGYTNTRSKIPLKAYTRSVDTKYFESTKNQRRNIDNYFLKGIWYATDRLTITPSITYTPQIHKVFVPSVKDSYWEFNSGGLMLGLNADYESSFAKIKNKFSYSRLKTSRDAEYEYRYAWAKSSQKPWGSTISTEGGFGDIDQEQKTYSYNLDVDFNKFELLGTSHNIATGIELKKQDAFYEIKRTFITASSASILNGKGCNSNDEWCFKDDSFKGKGQYFRTIGYYNAGKINVKQNSWAFYLEDNINFNRLTIRPGVRFSGDNYMNKKTISPRFSASYDVFGDNKTILNFGKNRYHGRNIFAYRLRDGQNSLITTKTRKTGYSTSWTTNQGRNTYKFQELNIPYDDETSFGITQKFANFELNAKYIKRKGRDQIIRSSAKKLGTQCGAGYTGNTCFIYSNDGKSDTNTWNVSLKNIDPFKIYGTKHTFELSYDKFKTKTNAKNYDTSDSQIDQEIYFDGKVTRYSELPAQDFTRPWTLRLTTTSQIPQANLTISNFITYKSKMDAIAQNGKYKHNNKQLIKYERVDLGASYSWDMRIGYEHKLPKDIRAFLNLDISNVLNRSNKTALSGTSSTVATYEAGRQFWLEAGLKW</sequence>
<evidence type="ECO:0000256" key="1">
    <source>
        <dbReference type="ARBA" id="ARBA00004571"/>
    </source>
</evidence>
<evidence type="ECO:0000256" key="8">
    <source>
        <dbReference type="SAM" id="SignalP"/>
    </source>
</evidence>
<evidence type="ECO:0000256" key="5">
    <source>
        <dbReference type="ARBA" id="ARBA00023136"/>
    </source>
</evidence>
<dbReference type="Proteomes" id="UP000503264">
    <property type="component" value="Chromosome"/>
</dbReference>
<gene>
    <name evidence="10" type="ORF">CMUC_1365</name>
</gene>
<dbReference type="PROSITE" id="PS52016">
    <property type="entry name" value="TONB_DEPENDENT_REC_3"/>
    <property type="match status" value="1"/>
</dbReference>
<evidence type="ECO:0000256" key="2">
    <source>
        <dbReference type="ARBA" id="ARBA00022448"/>
    </source>
</evidence>
<name>A0A6G5QHQ0_9BACT</name>
<comment type="similarity">
    <text evidence="7">Belongs to the TonB-dependent receptor family.</text>
</comment>
<feature type="chain" id="PRO_5026247456" evidence="8">
    <location>
        <begin position="23"/>
        <end position="842"/>
    </location>
</feature>
<dbReference type="RefSeq" id="WP_169752269.1">
    <property type="nucleotide sequence ID" value="NZ_CP012542.1"/>
</dbReference>
<keyword evidence="6 7" id="KW-0998">Cell outer membrane</keyword>
<dbReference type="Gene3D" id="2.170.130.10">
    <property type="entry name" value="TonB-dependent receptor, plug domain"/>
    <property type="match status" value="1"/>
</dbReference>
<dbReference type="SUPFAM" id="SSF56935">
    <property type="entry name" value="Porins"/>
    <property type="match status" value="1"/>
</dbReference>
<keyword evidence="3 7" id="KW-1134">Transmembrane beta strand</keyword>
<evidence type="ECO:0000313" key="11">
    <source>
        <dbReference type="Proteomes" id="UP000503264"/>
    </source>
</evidence>
<dbReference type="Gene3D" id="2.40.170.20">
    <property type="entry name" value="TonB-dependent receptor, beta-barrel domain"/>
    <property type="match status" value="1"/>
</dbReference>
<dbReference type="Pfam" id="PF07715">
    <property type="entry name" value="Plug"/>
    <property type="match status" value="1"/>
</dbReference>
<keyword evidence="11" id="KW-1185">Reference proteome</keyword>
<dbReference type="InterPro" id="IPR039426">
    <property type="entry name" value="TonB-dep_rcpt-like"/>
</dbReference>
<dbReference type="InterPro" id="IPR037066">
    <property type="entry name" value="Plug_dom_sf"/>
</dbReference>
<keyword evidence="2 7" id="KW-0813">Transport</keyword>
<keyword evidence="4 7" id="KW-0812">Transmembrane</keyword>
<reference evidence="10 11" key="1">
    <citation type="submission" date="2016-07" db="EMBL/GenBank/DDBJ databases">
        <title>Comparative genomics of the Campylobacter concisus group.</title>
        <authorList>
            <person name="Miller W.G."/>
            <person name="Yee E."/>
            <person name="Chapman M.H."/>
            <person name="Huynh S."/>
            <person name="Bono J.L."/>
            <person name="On S.L.W."/>
            <person name="StLeger J."/>
            <person name="Foster G."/>
            <person name="Parker C.T."/>
        </authorList>
    </citation>
    <scope>NUCLEOTIDE SEQUENCE [LARGE SCALE GENOMIC DNA]</scope>
    <source>
        <strain evidence="10 11">CCUG 21559</strain>
    </source>
</reference>
<accession>A0A6G5QHQ0</accession>
<protein>
    <submittedName>
        <fullName evidence="10">TonB-dependent receptor</fullName>
    </submittedName>
</protein>
<evidence type="ECO:0000256" key="3">
    <source>
        <dbReference type="ARBA" id="ARBA00022452"/>
    </source>
</evidence>
<proteinExistence type="inferred from homology"/>
<evidence type="ECO:0000256" key="4">
    <source>
        <dbReference type="ARBA" id="ARBA00022692"/>
    </source>
</evidence>
<dbReference type="EMBL" id="CP012542">
    <property type="protein sequence ID" value="QCD45129.1"/>
    <property type="molecule type" value="Genomic_DNA"/>
</dbReference>
<evidence type="ECO:0000256" key="7">
    <source>
        <dbReference type="PROSITE-ProRule" id="PRU01360"/>
    </source>
</evidence>
<feature type="signal peptide" evidence="8">
    <location>
        <begin position="1"/>
        <end position="22"/>
    </location>
</feature>
<keyword evidence="8" id="KW-0732">Signal</keyword>
<organism evidence="10 11">
    <name type="scientific">Campylobacter mucosalis CCUG 21559</name>
    <dbReference type="NCBI Taxonomy" id="1032067"/>
    <lineage>
        <taxon>Bacteria</taxon>
        <taxon>Pseudomonadati</taxon>
        <taxon>Campylobacterota</taxon>
        <taxon>Epsilonproteobacteria</taxon>
        <taxon>Campylobacterales</taxon>
        <taxon>Campylobacteraceae</taxon>
        <taxon>Campylobacter</taxon>
    </lineage>
</organism>
<dbReference type="GO" id="GO:0009279">
    <property type="term" value="C:cell outer membrane"/>
    <property type="evidence" value="ECO:0007669"/>
    <property type="project" value="UniProtKB-SubCell"/>
</dbReference>
<comment type="subcellular location">
    <subcellularLocation>
        <location evidence="1 7">Cell outer membrane</location>
        <topology evidence="1 7">Multi-pass membrane protein</topology>
    </subcellularLocation>
</comment>
<evidence type="ECO:0000259" key="9">
    <source>
        <dbReference type="Pfam" id="PF07715"/>
    </source>
</evidence>